<dbReference type="PANTHER" id="PTHR43085:SF57">
    <property type="entry name" value="CARBOHYDRATE KINASE PFKB DOMAIN-CONTAINING PROTEIN"/>
    <property type="match status" value="1"/>
</dbReference>
<dbReference type="InterPro" id="IPR029056">
    <property type="entry name" value="Ribokinase-like"/>
</dbReference>
<dbReference type="InterPro" id="IPR050306">
    <property type="entry name" value="PfkB_Carbo_kinase"/>
</dbReference>
<dbReference type="Pfam" id="PF00294">
    <property type="entry name" value="PfkB"/>
    <property type="match status" value="1"/>
</dbReference>
<gene>
    <name evidence="5" type="ORF">BET01_06255</name>
</gene>
<dbReference type="PANTHER" id="PTHR43085">
    <property type="entry name" value="HEXOKINASE FAMILY MEMBER"/>
    <property type="match status" value="1"/>
</dbReference>
<sequence>MKNKTPIQKVIVAGHICLDITPTFPDNKWNNLSEILSPGKLIQMGEANVHTGGAVANTGLAMKILGADVTLIGKVGRDAFGDMILHIVRRYGLEQGMLISETESTSYSVILAIPGIDRIFLHNSGANHRFLAKDIPQSQLEQAALFHFGYPPLMKSMYENNGDELVALMKRVKAAGTATSLDMAAIDANSKAGQTDWETVLKRVLPYVDFFEPSAEELCFMLDRERFAKWQERAEGRDITEILEVERDVKPLSDRCMEYGAKVLLIKCGALGLYYRTAQESVLRNVGNKIQLDLLGWADREGFERSYQPKRIVSGTGAGDTCIAAFLTAMLKAYSIEESIHLSAAAGASCVAEYDALSGLMPLEELEKKIKDGWEKCK</sequence>
<evidence type="ECO:0000256" key="1">
    <source>
        <dbReference type="ARBA" id="ARBA00010688"/>
    </source>
</evidence>
<dbReference type="SUPFAM" id="SSF53613">
    <property type="entry name" value="Ribokinase-like"/>
    <property type="match status" value="1"/>
</dbReference>
<evidence type="ECO:0000313" key="6">
    <source>
        <dbReference type="Proteomes" id="UP000284277"/>
    </source>
</evidence>
<proteinExistence type="inferred from homology"/>
<dbReference type="InterPro" id="IPR011611">
    <property type="entry name" value="PfkB_dom"/>
</dbReference>
<keyword evidence="3 5" id="KW-0418">Kinase</keyword>
<dbReference type="RefSeq" id="WP_120197716.1">
    <property type="nucleotide sequence ID" value="NZ_MCIA01000031.1"/>
</dbReference>
<evidence type="ECO:0000259" key="4">
    <source>
        <dbReference type="Pfam" id="PF00294"/>
    </source>
</evidence>
<protein>
    <submittedName>
        <fullName evidence="5">Sugar kinase</fullName>
    </submittedName>
</protein>
<dbReference type="EMBL" id="MCIA01000031">
    <property type="protein sequence ID" value="RKD30192.1"/>
    <property type="molecule type" value="Genomic_DNA"/>
</dbReference>
<dbReference type="AlphaFoldDB" id="A0A419SY63"/>
<evidence type="ECO:0000256" key="3">
    <source>
        <dbReference type="ARBA" id="ARBA00022777"/>
    </source>
</evidence>
<accession>A0A419SY63</accession>
<keyword evidence="6" id="KW-1185">Reference proteome</keyword>
<feature type="domain" description="Carbohydrate kinase PfkB" evidence="4">
    <location>
        <begin position="33"/>
        <end position="356"/>
    </location>
</feature>
<evidence type="ECO:0000256" key="2">
    <source>
        <dbReference type="ARBA" id="ARBA00022679"/>
    </source>
</evidence>
<dbReference type="GO" id="GO:0016301">
    <property type="term" value="F:kinase activity"/>
    <property type="evidence" value="ECO:0007669"/>
    <property type="project" value="UniProtKB-KW"/>
</dbReference>
<organism evidence="5 6">
    <name type="scientific">Lacrimispora algidixylanolytica</name>
    <dbReference type="NCBI Taxonomy" id="94868"/>
    <lineage>
        <taxon>Bacteria</taxon>
        <taxon>Bacillati</taxon>
        <taxon>Bacillota</taxon>
        <taxon>Clostridia</taxon>
        <taxon>Lachnospirales</taxon>
        <taxon>Lachnospiraceae</taxon>
        <taxon>Lacrimispora</taxon>
    </lineage>
</organism>
<dbReference type="OrthoDB" id="9813569at2"/>
<comment type="caution">
    <text evidence="5">The sequence shown here is derived from an EMBL/GenBank/DDBJ whole genome shotgun (WGS) entry which is preliminary data.</text>
</comment>
<keyword evidence="2" id="KW-0808">Transferase</keyword>
<dbReference type="Gene3D" id="3.40.1190.20">
    <property type="match status" value="1"/>
</dbReference>
<name>A0A419SY63_9FIRM</name>
<evidence type="ECO:0000313" key="5">
    <source>
        <dbReference type="EMBL" id="RKD30192.1"/>
    </source>
</evidence>
<comment type="similarity">
    <text evidence="1">Belongs to the carbohydrate kinase PfkB family.</text>
</comment>
<dbReference type="Proteomes" id="UP000284277">
    <property type="component" value="Unassembled WGS sequence"/>
</dbReference>
<reference evidence="5 6" key="1">
    <citation type="submission" date="2016-08" db="EMBL/GenBank/DDBJ databases">
        <title>A new outlook on sporulation: Clostridium algidixylanolyticum.</title>
        <authorList>
            <person name="Poppleton D.I."/>
            <person name="Gribaldo S."/>
        </authorList>
    </citation>
    <scope>NUCLEOTIDE SEQUENCE [LARGE SCALE GENOMIC DNA]</scope>
    <source>
        <strain evidence="5 6">SPL73</strain>
    </source>
</reference>